<evidence type="ECO:0000313" key="3">
    <source>
        <dbReference type="Proteomes" id="UP001431221"/>
    </source>
</evidence>
<evidence type="ECO:0000256" key="1">
    <source>
        <dbReference type="SAM" id="SignalP"/>
    </source>
</evidence>
<name>A0ABT0GYN3_9HYPH</name>
<dbReference type="RefSeq" id="WP_248156851.1">
    <property type="nucleotide sequence ID" value="NZ_JALNMJ010000015.1"/>
</dbReference>
<gene>
    <name evidence="2" type="ORF">M0H32_19395</name>
</gene>
<evidence type="ECO:0000313" key="2">
    <source>
        <dbReference type="EMBL" id="MCK7614340.1"/>
    </source>
</evidence>
<dbReference type="EMBL" id="JALNMJ010000015">
    <property type="protein sequence ID" value="MCK7614340.1"/>
    <property type="molecule type" value="Genomic_DNA"/>
</dbReference>
<sequence length="48" mass="4847">MKFWSIAVVALILVGVAATKATNPSLALTDNTVASGVPVTTLHTPATP</sequence>
<proteinExistence type="predicted"/>
<organism evidence="2 3">
    <name type="scientific">Roseibium sediminicola</name>
    <dbReference type="NCBI Taxonomy" id="2933272"/>
    <lineage>
        <taxon>Bacteria</taxon>
        <taxon>Pseudomonadati</taxon>
        <taxon>Pseudomonadota</taxon>
        <taxon>Alphaproteobacteria</taxon>
        <taxon>Hyphomicrobiales</taxon>
        <taxon>Stappiaceae</taxon>
        <taxon>Roseibium</taxon>
    </lineage>
</organism>
<keyword evidence="1" id="KW-0732">Signal</keyword>
<feature type="signal peptide" evidence="1">
    <location>
        <begin position="1"/>
        <end position="20"/>
    </location>
</feature>
<accession>A0ABT0GYN3</accession>
<comment type="caution">
    <text evidence="2">The sequence shown here is derived from an EMBL/GenBank/DDBJ whole genome shotgun (WGS) entry which is preliminary data.</text>
</comment>
<feature type="chain" id="PRO_5045877578" evidence="1">
    <location>
        <begin position="21"/>
        <end position="48"/>
    </location>
</feature>
<protein>
    <submittedName>
        <fullName evidence="2">Uncharacterized protein</fullName>
    </submittedName>
</protein>
<reference evidence="2" key="1">
    <citation type="submission" date="2022-04" db="EMBL/GenBank/DDBJ databases">
        <title>Roseibium sp. CAU 1639 isolated from mud.</title>
        <authorList>
            <person name="Kim W."/>
        </authorList>
    </citation>
    <scope>NUCLEOTIDE SEQUENCE</scope>
    <source>
        <strain evidence="2">CAU 1639</strain>
    </source>
</reference>
<keyword evidence="3" id="KW-1185">Reference proteome</keyword>
<dbReference type="Proteomes" id="UP001431221">
    <property type="component" value="Unassembled WGS sequence"/>
</dbReference>